<gene>
    <name evidence="2" type="ORF">I551_8018</name>
</gene>
<protein>
    <submittedName>
        <fullName evidence="2">Uncharacterized protein</fullName>
    </submittedName>
</protein>
<evidence type="ECO:0000256" key="1">
    <source>
        <dbReference type="SAM" id="MobiDB-lite"/>
    </source>
</evidence>
<dbReference type="Proteomes" id="UP000020681">
    <property type="component" value="Unassembled WGS sequence"/>
</dbReference>
<name>A0ABP3A7T3_MYCUL</name>
<keyword evidence="3" id="KW-1185">Reference proteome</keyword>
<evidence type="ECO:0000313" key="2">
    <source>
        <dbReference type="EMBL" id="EUA85559.1"/>
    </source>
</evidence>
<reference evidence="2 3" key="1">
    <citation type="submission" date="2014-01" db="EMBL/GenBank/DDBJ databases">
        <authorList>
            <person name="Dobos K."/>
            <person name="Lenaerts A."/>
            <person name="Ordway D."/>
            <person name="DeGroote M.A."/>
            <person name="Parker T."/>
            <person name="Sizemore C."/>
            <person name="Tallon L.J."/>
            <person name="Sadzewicz L.K."/>
            <person name="Sengamalay N."/>
            <person name="Fraser C.M."/>
            <person name="Hine E."/>
            <person name="Shefchek K.A."/>
            <person name="Das S.P."/>
            <person name="Tettelin H."/>
        </authorList>
    </citation>
    <scope>NUCLEOTIDE SEQUENCE [LARGE SCALE GENOMIC DNA]</scope>
    <source>
        <strain evidence="2 3">Harvey</strain>
    </source>
</reference>
<comment type="caution">
    <text evidence="2">The sequence shown here is derived from an EMBL/GenBank/DDBJ whole genome shotgun (WGS) entry which is preliminary data.</text>
</comment>
<sequence length="37" mass="3588">MCGRRGWPKAGASGVLDEVGSNGSSPGSACTAVTLAH</sequence>
<proteinExistence type="predicted"/>
<organism evidence="2 3">
    <name type="scientific">Mycobacterium ulcerans str. Harvey</name>
    <dbReference type="NCBI Taxonomy" id="1299332"/>
    <lineage>
        <taxon>Bacteria</taxon>
        <taxon>Bacillati</taxon>
        <taxon>Actinomycetota</taxon>
        <taxon>Actinomycetes</taxon>
        <taxon>Mycobacteriales</taxon>
        <taxon>Mycobacteriaceae</taxon>
        <taxon>Mycobacterium</taxon>
        <taxon>Mycobacterium ulcerans group</taxon>
    </lineage>
</organism>
<dbReference type="EMBL" id="JAOL01000190">
    <property type="protein sequence ID" value="EUA85559.1"/>
    <property type="molecule type" value="Genomic_DNA"/>
</dbReference>
<feature type="region of interest" description="Disordered" evidence="1">
    <location>
        <begin position="1"/>
        <end position="27"/>
    </location>
</feature>
<evidence type="ECO:0000313" key="3">
    <source>
        <dbReference type="Proteomes" id="UP000020681"/>
    </source>
</evidence>
<accession>A0ABP3A7T3</accession>